<dbReference type="InterPro" id="IPR045055">
    <property type="entry name" value="DNA2/NAM7-like"/>
</dbReference>
<feature type="region of interest" description="Disordered" evidence="2">
    <location>
        <begin position="89"/>
        <end position="117"/>
    </location>
</feature>
<dbReference type="InterPro" id="IPR041677">
    <property type="entry name" value="DNA2/NAM7_AAA_11"/>
</dbReference>
<organism evidence="5 6">
    <name type="scientific">Phanerochaete sordida</name>
    <dbReference type="NCBI Taxonomy" id="48140"/>
    <lineage>
        <taxon>Eukaryota</taxon>
        <taxon>Fungi</taxon>
        <taxon>Dikarya</taxon>
        <taxon>Basidiomycota</taxon>
        <taxon>Agaricomycotina</taxon>
        <taxon>Agaricomycetes</taxon>
        <taxon>Polyporales</taxon>
        <taxon>Phanerochaetaceae</taxon>
        <taxon>Phanerochaete</taxon>
    </lineage>
</organism>
<reference evidence="5 6" key="1">
    <citation type="submission" date="2021-08" db="EMBL/GenBank/DDBJ databases">
        <title>Draft Genome Sequence of Phanerochaete sordida strain YK-624.</title>
        <authorList>
            <person name="Mori T."/>
            <person name="Dohra H."/>
            <person name="Suzuki T."/>
            <person name="Kawagishi H."/>
            <person name="Hirai H."/>
        </authorList>
    </citation>
    <scope>NUCLEOTIDE SEQUENCE [LARGE SCALE GENOMIC DNA]</scope>
    <source>
        <strain evidence="5 6">YK-624</strain>
    </source>
</reference>
<dbReference type="InterPro" id="IPR047187">
    <property type="entry name" value="SF1_C_Upf1"/>
</dbReference>
<dbReference type="Pfam" id="PF13086">
    <property type="entry name" value="AAA_11"/>
    <property type="match status" value="1"/>
</dbReference>
<feature type="domain" description="DNA2/NAM7 helicase helicase" evidence="3">
    <location>
        <begin position="428"/>
        <end position="693"/>
    </location>
</feature>
<dbReference type="GO" id="GO:0016787">
    <property type="term" value="F:hydrolase activity"/>
    <property type="evidence" value="ECO:0007669"/>
    <property type="project" value="UniProtKB-KW"/>
</dbReference>
<evidence type="ECO:0000259" key="3">
    <source>
        <dbReference type="Pfam" id="PF13086"/>
    </source>
</evidence>
<keyword evidence="1" id="KW-0175">Coiled coil</keyword>
<accession>A0A9P3G636</accession>
<name>A0A9P3G636_9APHY</name>
<keyword evidence="6" id="KW-1185">Reference proteome</keyword>
<feature type="domain" description="DNA2/NAM7 helicase-like C-terminal" evidence="4">
    <location>
        <begin position="702"/>
        <end position="944"/>
    </location>
</feature>
<keyword evidence="5" id="KW-0378">Hydrolase</keyword>
<feature type="region of interest" description="Disordered" evidence="2">
    <location>
        <begin position="399"/>
        <end position="422"/>
    </location>
</feature>
<feature type="region of interest" description="Disordered" evidence="2">
    <location>
        <begin position="556"/>
        <end position="585"/>
    </location>
</feature>
<dbReference type="PANTHER" id="PTHR10887">
    <property type="entry name" value="DNA2/NAM7 HELICASE FAMILY"/>
    <property type="match status" value="1"/>
</dbReference>
<comment type="caution">
    <text evidence="5">The sequence shown here is derived from an EMBL/GenBank/DDBJ whole genome shotgun (WGS) entry which is preliminary data.</text>
</comment>
<evidence type="ECO:0000256" key="1">
    <source>
        <dbReference type="SAM" id="Coils"/>
    </source>
</evidence>
<dbReference type="OrthoDB" id="6730379at2759"/>
<gene>
    <name evidence="5" type="ORF">PsYK624_050460</name>
</gene>
<dbReference type="Proteomes" id="UP000703269">
    <property type="component" value="Unassembled WGS sequence"/>
</dbReference>
<dbReference type="SUPFAM" id="SSF52540">
    <property type="entry name" value="P-loop containing nucleoside triphosphate hydrolases"/>
    <property type="match status" value="1"/>
</dbReference>
<dbReference type="Gene3D" id="3.40.50.300">
    <property type="entry name" value="P-loop containing nucleotide triphosphate hydrolases"/>
    <property type="match status" value="2"/>
</dbReference>
<evidence type="ECO:0000313" key="6">
    <source>
        <dbReference type="Proteomes" id="UP000703269"/>
    </source>
</evidence>
<evidence type="ECO:0000313" key="5">
    <source>
        <dbReference type="EMBL" id="GJE88958.1"/>
    </source>
</evidence>
<feature type="coiled-coil region" evidence="1">
    <location>
        <begin position="588"/>
        <end position="615"/>
    </location>
</feature>
<dbReference type="InterPro" id="IPR041679">
    <property type="entry name" value="DNA2/NAM7-like_C"/>
</dbReference>
<dbReference type="PANTHER" id="PTHR10887:SF517">
    <property type="entry name" value="RNA HELICASE NONSENSE MRNA REDUCING FACTOR"/>
    <property type="match status" value="1"/>
</dbReference>
<dbReference type="EMBL" id="BPQB01000011">
    <property type="protein sequence ID" value="GJE88958.1"/>
    <property type="molecule type" value="Genomic_DNA"/>
</dbReference>
<evidence type="ECO:0000256" key="2">
    <source>
        <dbReference type="SAM" id="MobiDB-lite"/>
    </source>
</evidence>
<feature type="compositionally biased region" description="Acidic residues" evidence="2">
    <location>
        <begin position="405"/>
        <end position="417"/>
    </location>
</feature>
<dbReference type="InterPro" id="IPR027417">
    <property type="entry name" value="P-loop_NTPase"/>
</dbReference>
<dbReference type="GO" id="GO:0000184">
    <property type="term" value="P:nuclear-transcribed mRNA catabolic process, nonsense-mediated decay"/>
    <property type="evidence" value="ECO:0007669"/>
    <property type="project" value="TreeGrafter"/>
</dbReference>
<dbReference type="CDD" id="cd18808">
    <property type="entry name" value="SF1_C_Upf1"/>
    <property type="match status" value="1"/>
</dbReference>
<dbReference type="GO" id="GO:0003724">
    <property type="term" value="F:RNA helicase activity"/>
    <property type="evidence" value="ECO:0007669"/>
    <property type="project" value="TreeGrafter"/>
</dbReference>
<proteinExistence type="predicted"/>
<evidence type="ECO:0000259" key="4">
    <source>
        <dbReference type="Pfam" id="PF13087"/>
    </source>
</evidence>
<dbReference type="Pfam" id="PF13087">
    <property type="entry name" value="AAA_12"/>
    <property type="match status" value="1"/>
</dbReference>
<protein>
    <submittedName>
        <fullName evidence="5">P-loop containing nucleoside triphosphate hydrolase protein</fullName>
    </submittedName>
</protein>
<sequence length="1058" mass="115011">MAPSNALQSLKPGRLLPNCARSFSTPSSSRLAGFPCCIATAPTTIEQVKAAYHSPSSHFNNAEASTSAATLETARDFFTPHPRFDWRPRARSQLKSSLTPKPANAANSSKKKKAKRVAPPHIELYKGEPLFDEVKAYQEHFLPLLEYEQQSEEAVLRERLSSWSIQRLQQEGYCITDMSAYWVDSGSTGVGMGRFTASFFLGPGMVLPSEHRFESGTQVLVTHLDPLKEVPRRGNVVGCTETQLRIAFQEKFNLDDGEPWRLDVTSSNLAYQRMKTAVQSLNYDPAKQLSQSVTVSQGPALSPTVSEPSDREVVLQGSYLRDVLLRGFRSSTSPAPVASDGPRPSMFTPNAHLTSWARRYAGPNPVVIPGDPDMKSRGLNDTQIRAVAVMLGGMAGPIPDTSSPSEEDISDAAESDTCDGTAIPQEGERRMALVLGPPGTGKTKTIIEAVRLLKQHFAVPYPVLLCTYTNVAVDNLVEGLVKETSYVELPGRAKPATLKPLRVGSPGKVRPSLEPHTLEAQLATHKNAAYFKKVQDEVTLLVKKRKELRARIKSTRSTLGGAAPTSSLAHAHDAHGQGVGNAHTGGRAKGLLGRLEAMELDMKALTQQELALRRKMFAIWLEMSADVVRNADVVCTTCITSASAALNVIDFPLVFIDEASMSTEPASLIPLMKGSQHIALIGDHKQLPPVITSTEAQAGGLGVSLFERLSEENFLPSVMLDIQYRMHPTISRFPSHEFYDRELRDGTVDANGRVVPGLVPPESRIYPELLAASAAPPVSISSAASALGLDTDIGRLGTEGRPSVVFLDHVGNETVKDRSRVNWTEGHIVCSLVEDLLLRNPALSGSQIGVIAPYVAQITLLTRLLTMDKNYAARFRDVLGARRAAEVAHVEVKTVDGFEGREKEIIVFSTVRNNANGHIGFLADRRRLNVGLTRAKRGLFVVGSISTLRIGKGRVSAQAAAAEAVEDLRVSSEEDEEAIVVSEVASVEPSLGEAPPAKRKKKAAKAGKGSQAWQNYTAFLQQEQLIVKLTGDRLHRLLWGNVEEIVGPRDAHPTHHQN</sequence>
<dbReference type="GO" id="GO:0005737">
    <property type="term" value="C:cytoplasm"/>
    <property type="evidence" value="ECO:0007669"/>
    <property type="project" value="TreeGrafter"/>
</dbReference>
<dbReference type="AlphaFoldDB" id="A0A9P3G636"/>